<evidence type="ECO:0000313" key="11">
    <source>
        <dbReference type="Proteomes" id="UP000283832"/>
    </source>
</evidence>
<evidence type="ECO:0000256" key="3">
    <source>
        <dbReference type="ARBA" id="ARBA00006341"/>
    </source>
</evidence>
<accession>A0A418MZ50</accession>
<comment type="caution">
    <text evidence="10">The sequence shown here is derived from an EMBL/GenBank/DDBJ whole genome shotgun (WGS) entry which is preliminary data.</text>
</comment>
<evidence type="ECO:0000256" key="8">
    <source>
        <dbReference type="RuleBase" id="RU368092"/>
    </source>
</evidence>
<keyword evidence="11" id="KW-1185">Reference proteome</keyword>
<keyword evidence="5 8" id="KW-0028">Amino-acid biosynthesis</keyword>
<organism evidence="10 11">
    <name type="scientific">Micromonospora radicis</name>
    <dbReference type="NCBI Taxonomy" id="1894971"/>
    <lineage>
        <taxon>Bacteria</taxon>
        <taxon>Bacillati</taxon>
        <taxon>Actinomycetota</taxon>
        <taxon>Actinomycetes</taxon>
        <taxon>Micromonosporales</taxon>
        <taxon>Micromonosporaceae</taxon>
        <taxon>Micromonospora</taxon>
    </lineage>
</organism>
<dbReference type="FunFam" id="3.30.70.260:FF:000001">
    <property type="entry name" value="Acetolactate synthase, small subunit"/>
    <property type="match status" value="1"/>
</dbReference>
<dbReference type="InterPro" id="IPR045865">
    <property type="entry name" value="ACT-like_dom_sf"/>
</dbReference>
<evidence type="ECO:0000256" key="6">
    <source>
        <dbReference type="ARBA" id="ARBA00023304"/>
    </source>
</evidence>
<evidence type="ECO:0000256" key="5">
    <source>
        <dbReference type="ARBA" id="ARBA00022605"/>
    </source>
</evidence>
<dbReference type="InterPro" id="IPR004789">
    <property type="entry name" value="Acetalactate_synth_ssu"/>
</dbReference>
<reference evidence="10 11" key="1">
    <citation type="submission" date="2018-08" db="EMBL/GenBank/DDBJ databases">
        <title>Jishengella sp. nov., isolated from a root of Azadirachta indica A. Juss. var. siamensis Valenton.</title>
        <authorList>
            <person name="Kuncharoen N."/>
            <person name="Tanasupawat S."/>
            <person name="Kudo T."/>
            <person name="Ohkuma M."/>
        </authorList>
    </citation>
    <scope>NUCLEOTIDE SEQUENCE [LARGE SCALE GENOMIC DNA]</scope>
    <source>
        <strain evidence="10 11">AZ1-13</strain>
    </source>
</reference>
<comment type="function">
    <text evidence="8">Catalyzes the conversion of 2 pyruvate molecules into acetolactate in the first common step of the biosynthetic pathway of the branched-amino acids such as leucine, isoleucine, and valine.</text>
</comment>
<dbReference type="EMBL" id="QXEC01000002">
    <property type="protein sequence ID" value="RIV40647.1"/>
    <property type="molecule type" value="Genomic_DNA"/>
</dbReference>
<gene>
    <name evidence="10" type="ORF">D2L64_03225</name>
</gene>
<name>A0A418MZ50_9ACTN</name>
<dbReference type="InterPro" id="IPR054480">
    <property type="entry name" value="AHAS_small-like_ACT"/>
</dbReference>
<dbReference type="RefSeq" id="WP_119572995.1">
    <property type="nucleotide sequence ID" value="NZ_QXEC01000002.1"/>
</dbReference>
<dbReference type="OrthoDB" id="9787365at2"/>
<keyword evidence="8 10" id="KW-0808">Transferase</keyword>
<comment type="pathway">
    <text evidence="1 8">Amino-acid biosynthesis; L-isoleucine biosynthesis; L-isoleucine from 2-oxobutanoate: step 1/4.</text>
</comment>
<evidence type="ECO:0000256" key="2">
    <source>
        <dbReference type="ARBA" id="ARBA00005025"/>
    </source>
</evidence>
<dbReference type="InterPro" id="IPR002912">
    <property type="entry name" value="ACT_dom"/>
</dbReference>
<dbReference type="UniPathway" id="UPA00047">
    <property type="reaction ID" value="UER00055"/>
</dbReference>
<dbReference type="EC" id="2.2.1.6" evidence="8"/>
<dbReference type="AlphaFoldDB" id="A0A418MZ50"/>
<dbReference type="SUPFAM" id="SSF55021">
    <property type="entry name" value="ACT-like"/>
    <property type="match status" value="2"/>
</dbReference>
<comment type="similarity">
    <text evidence="3 8">Belongs to the acetolactate synthase small subunit family.</text>
</comment>
<dbReference type="GO" id="GO:1990610">
    <property type="term" value="F:acetolactate synthase regulator activity"/>
    <property type="evidence" value="ECO:0007669"/>
    <property type="project" value="UniProtKB-UniRule"/>
</dbReference>
<dbReference type="CDD" id="cd04878">
    <property type="entry name" value="ACT_AHAS"/>
    <property type="match status" value="1"/>
</dbReference>
<protein>
    <recommendedName>
        <fullName evidence="8">Acetolactate synthase small subunit</fullName>
        <shortName evidence="8">AHAS</shortName>
        <shortName evidence="8">ALS</shortName>
        <ecNumber evidence="8">2.2.1.6</ecNumber>
    </recommendedName>
    <alternativeName>
        <fullName evidence="8">Acetohydroxy-acid synthase small subunit</fullName>
    </alternativeName>
</protein>
<dbReference type="Gene3D" id="3.30.70.1150">
    <property type="entry name" value="ACT-like. Chain A, domain 2"/>
    <property type="match status" value="1"/>
</dbReference>
<dbReference type="InterPro" id="IPR027271">
    <property type="entry name" value="Acetolactate_synth/TF_NikR_C"/>
</dbReference>
<evidence type="ECO:0000256" key="1">
    <source>
        <dbReference type="ARBA" id="ARBA00004974"/>
    </source>
</evidence>
<dbReference type="Proteomes" id="UP000283832">
    <property type="component" value="Unassembled WGS sequence"/>
</dbReference>
<dbReference type="Pfam" id="PF10369">
    <property type="entry name" value="ALS_ss_C"/>
    <property type="match status" value="1"/>
</dbReference>
<comment type="subunit">
    <text evidence="4 8">Dimer of large and small chains.</text>
</comment>
<dbReference type="InterPro" id="IPR039557">
    <property type="entry name" value="AHAS_ACT"/>
</dbReference>
<dbReference type="GO" id="GO:0009099">
    <property type="term" value="P:L-valine biosynthetic process"/>
    <property type="evidence" value="ECO:0007669"/>
    <property type="project" value="UniProtKB-UniRule"/>
</dbReference>
<sequence>MTMHTLSVLVENKPGVLARVSGLFSRRGFNIDSLAVGETENPDVSRITIVVNAESSPLEQVTKQLNKLVNVLKIVELDPSTSVARELLLVKVRADRNARGQVLETVSLFRARVVDVAADTLTIEATGTPDKLDALLRDLEPFGIKEMVQSGLVAIGRGPRAITAGPALRAA</sequence>
<dbReference type="InterPro" id="IPR019455">
    <property type="entry name" value="Acetolactate_synth_ssu_C"/>
</dbReference>
<dbReference type="GO" id="GO:0005829">
    <property type="term" value="C:cytosol"/>
    <property type="evidence" value="ECO:0007669"/>
    <property type="project" value="TreeGrafter"/>
</dbReference>
<evidence type="ECO:0000256" key="4">
    <source>
        <dbReference type="ARBA" id="ARBA00011744"/>
    </source>
</evidence>
<dbReference type="GO" id="GO:0009097">
    <property type="term" value="P:isoleucine biosynthetic process"/>
    <property type="evidence" value="ECO:0007669"/>
    <property type="project" value="UniProtKB-UniRule"/>
</dbReference>
<evidence type="ECO:0000259" key="9">
    <source>
        <dbReference type="PROSITE" id="PS51671"/>
    </source>
</evidence>
<comment type="pathway">
    <text evidence="2 8">Amino-acid biosynthesis; L-valine biosynthesis; L-valine from pyruvate: step 1/4.</text>
</comment>
<dbReference type="PANTHER" id="PTHR30239">
    <property type="entry name" value="ACETOLACTATE SYNTHASE SMALL SUBUNIT"/>
    <property type="match status" value="1"/>
</dbReference>
<dbReference type="GO" id="GO:0003984">
    <property type="term" value="F:acetolactate synthase activity"/>
    <property type="evidence" value="ECO:0007669"/>
    <property type="project" value="UniProtKB-UniRule"/>
</dbReference>
<dbReference type="FunFam" id="3.30.70.1150:FF:000001">
    <property type="entry name" value="Acetolactate synthase small subunit"/>
    <property type="match status" value="1"/>
</dbReference>
<dbReference type="PROSITE" id="PS51671">
    <property type="entry name" value="ACT"/>
    <property type="match status" value="1"/>
</dbReference>
<dbReference type="Pfam" id="PF22629">
    <property type="entry name" value="ACT_AHAS_ss"/>
    <property type="match status" value="1"/>
</dbReference>
<evidence type="ECO:0000313" key="10">
    <source>
        <dbReference type="EMBL" id="RIV40647.1"/>
    </source>
</evidence>
<comment type="catalytic activity">
    <reaction evidence="7 8">
        <text>2 pyruvate + H(+) = (2S)-2-acetolactate + CO2</text>
        <dbReference type="Rhea" id="RHEA:25249"/>
        <dbReference type="ChEBI" id="CHEBI:15361"/>
        <dbReference type="ChEBI" id="CHEBI:15378"/>
        <dbReference type="ChEBI" id="CHEBI:16526"/>
        <dbReference type="ChEBI" id="CHEBI:58476"/>
        <dbReference type="EC" id="2.2.1.6"/>
    </reaction>
</comment>
<dbReference type="PANTHER" id="PTHR30239:SF0">
    <property type="entry name" value="ACETOLACTATE SYNTHASE SMALL SUBUNIT 1, CHLOROPLASTIC"/>
    <property type="match status" value="1"/>
</dbReference>
<dbReference type="NCBIfam" id="TIGR00119">
    <property type="entry name" value="acolac_sm"/>
    <property type="match status" value="1"/>
</dbReference>
<keyword evidence="6 8" id="KW-0100">Branched-chain amino acid biosynthesis</keyword>
<feature type="domain" description="ACT" evidence="9">
    <location>
        <begin position="5"/>
        <end position="79"/>
    </location>
</feature>
<proteinExistence type="inferred from homology"/>
<dbReference type="NCBIfam" id="NF008864">
    <property type="entry name" value="PRK11895.1"/>
    <property type="match status" value="1"/>
</dbReference>
<dbReference type="Gene3D" id="3.30.70.260">
    <property type="match status" value="1"/>
</dbReference>
<dbReference type="UniPathway" id="UPA00049">
    <property type="reaction ID" value="UER00059"/>
</dbReference>
<evidence type="ECO:0000256" key="7">
    <source>
        <dbReference type="ARBA" id="ARBA00048670"/>
    </source>
</evidence>